<feature type="domain" description="Major facilitator superfamily (MFS) profile" evidence="3">
    <location>
        <begin position="34"/>
        <end position="424"/>
    </location>
</feature>
<dbReference type="InterPro" id="IPR036259">
    <property type="entry name" value="MFS_trans_sf"/>
</dbReference>
<dbReference type="PANTHER" id="PTHR11360">
    <property type="entry name" value="MONOCARBOXYLATE TRANSPORTER"/>
    <property type="match status" value="1"/>
</dbReference>
<dbReference type="InterPro" id="IPR011701">
    <property type="entry name" value="MFS"/>
</dbReference>
<dbReference type="SUPFAM" id="SSF103473">
    <property type="entry name" value="MFS general substrate transporter"/>
    <property type="match status" value="1"/>
</dbReference>
<feature type="transmembrane region" description="Helical" evidence="2">
    <location>
        <begin position="306"/>
        <end position="327"/>
    </location>
</feature>
<keyword evidence="5" id="KW-1185">Reference proteome</keyword>
<dbReference type="CDD" id="cd17352">
    <property type="entry name" value="MFS_MCT_SLC16"/>
    <property type="match status" value="1"/>
</dbReference>
<feature type="transmembrane region" description="Helical" evidence="2">
    <location>
        <begin position="333"/>
        <end position="358"/>
    </location>
</feature>
<evidence type="ECO:0000259" key="3">
    <source>
        <dbReference type="PROSITE" id="PS50850"/>
    </source>
</evidence>
<dbReference type="InterPro" id="IPR020846">
    <property type="entry name" value="MFS_dom"/>
</dbReference>
<comment type="caution">
    <text evidence="4">The sequence shown here is derived from an EMBL/GenBank/DDBJ whole genome shotgun (WGS) entry which is preliminary data.</text>
</comment>
<feature type="transmembrane region" description="Helical" evidence="2">
    <location>
        <begin position="98"/>
        <end position="120"/>
    </location>
</feature>
<feature type="transmembrane region" description="Helical" evidence="2">
    <location>
        <begin position="73"/>
        <end position="91"/>
    </location>
</feature>
<feature type="transmembrane region" description="Helical" evidence="2">
    <location>
        <begin position="280"/>
        <end position="299"/>
    </location>
</feature>
<dbReference type="Proteomes" id="UP001159405">
    <property type="component" value="Unassembled WGS sequence"/>
</dbReference>
<name>A0ABN8QCQ2_9CNID</name>
<keyword evidence="2" id="KW-0812">Transmembrane</keyword>
<gene>
    <name evidence="4" type="ORF">PLOB_00005133</name>
</gene>
<dbReference type="PROSITE" id="PS50850">
    <property type="entry name" value="MFS"/>
    <property type="match status" value="1"/>
</dbReference>
<dbReference type="Pfam" id="PF07690">
    <property type="entry name" value="MFS_1"/>
    <property type="match status" value="1"/>
</dbReference>
<proteinExistence type="predicted"/>
<reference evidence="4 5" key="1">
    <citation type="submission" date="2022-05" db="EMBL/GenBank/DDBJ databases">
        <authorList>
            <consortium name="Genoscope - CEA"/>
            <person name="William W."/>
        </authorList>
    </citation>
    <scope>NUCLEOTIDE SEQUENCE [LARGE SCALE GENOMIC DNA]</scope>
</reference>
<feature type="transmembrane region" description="Helical" evidence="2">
    <location>
        <begin position="32"/>
        <end position="53"/>
    </location>
</feature>
<feature type="transmembrane region" description="Helical" evidence="2">
    <location>
        <begin position="160"/>
        <end position="179"/>
    </location>
</feature>
<dbReference type="InterPro" id="IPR050327">
    <property type="entry name" value="Proton-linked_MCT"/>
</dbReference>
<evidence type="ECO:0000313" key="4">
    <source>
        <dbReference type="EMBL" id="CAH3162026.1"/>
    </source>
</evidence>
<protein>
    <recommendedName>
        <fullName evidence="3">Major facilitator superfamily (MFS) profile domain-containing protein</fullName>
    </recommendedName>
</protein>
<feature type="transmembrane region" description="Helical" evidence="2">
    <location>
        <begin position="126"/>
        <end position="148"/>
    </location>
</feature>
<evidence type="ECO:0000256" key="1">
    <source>
        <dbReference type="ARBA" id="ARBA00004141"/>
    </source>
</evidence>
<dbReference type="EMBL" id="CALNXK010000122">
    <property type="protein sequence ID" value="CAH3162026.1"/>
    <property type="molecule type" value="Genomic_DNA"/>
</dbReference>
<dbReference type="PANTHER" id="PTHR11360:SF251">
    <property type="entry name" value="MAJOR FACILITATOR SUPERFAMILY (MFS) PROFILE DOMAIN-CONTAINING PROTEIN"/>
    <property type="match status" value="1"/>
</dbReference>
<evidence type="ECO:0000256" key="2">
    <source>
        <dbReference type="SAM" id="Phobius"/>
    </source>
</evidence>
<feature type="transmembrane region" description="Helical" evidence="2">
    <location>
        <begin position="398"/>
        <end position="419"/>
    </location>
</feature>
<sequence>MMKLKDKCFKTEDKEKKEITVRVEREECPDGGYGWIICIAAAIIQFIILGIHNNFGILYTYFMKDLDADPADTAWIGSIAFGMNFLCGPIASSLCQRFGYRIVAAVGGLIAALGLLLTSFTNSLYLIYLTYSVLWGFGSSLNYAPTMLVLGQYFQRHLPLANGIVTAGSGIGTLAMGPFYHFILSNLGWKIMLRILSGFAFLMFVSALLYRPLPAKYKRACTEKKERAKLFDLSVWKIKPFVFWVVSMSLLFVGYFVPFIHLPNHAKNLGVPGYESALLIGYLSIASTVSRVLFGLVLNHPRINRFYVLQLCFLMMSVTCTLCPLARDYTGLILYAVGFGIFDGCFVLLIAITTSDIVGPNRLPQALGTLYGVISLPMIFGPPLAAFIFQVSGSYQNAFFVAGGAIATGTCTLSLIPFFMPETRENVESTEVRKEPLLKEKTIQDSNCTAERQRNSYIYDTSQFAWRRPLSCQLATGRLGDMLSVECILDMLERETDV</sequence>
<evidence type="ECO:0000313" key="5">
    <source>
        <dbReference type="Proteomes" id="UP001159405"/>
    </source>
</evidence>
<feature type="transmembrane region" description="Helical" evidence="2">
    <location>
        <begin position="191"/>
        <end position="210"/>
    </location>
</feature>
<organism evidence="4 5">
    <name type="scientific">Porites lobata</name>
    <dbReference type="NCBI Taxonomy" id="104759"/>
    <lineage>
        <taxon>Eukaryota</taxon>
        <taxon>Metazoa</taxon>
        <taxon>Cnidaria</taxon>
        <taxon>Anthozoa</taxon>
        <taxon>Hexacorallia</taxon>
        <taxon>Scleractinia</taxon>
        <taxon>Fungiina</taxon>
        <taxon>Poritidae</taxon>
        <taxon>Porites</taxon>
    </lineage>
</organism>
<dbReference type="Gene3D" id="1.20.1250.20">
    <property type="entry name" value="MFS general substrate transporter like domains"/>
    <property type="match status" value="2"/>
</dbReference>
<keyword evidence="2" id="KW-0472">Membrane</keyword>
<comment type="subcellular location">
    <subcellularLocation>
        <location evidence="1">Membrane</location>
        <topology evidence="1">Multi-pass membrane protein</topology>
    </subcellularLocation>
</comment>
<keyword evidence="2" id="KW-1133">Transmembrane helix</keyword>
<accession>A0ABN8QCQ2</accession>
<feature type="transmembrane region" description="Helical" evidence="2">
    <location>
        <begin position="370"/>
        <end position="392"/>
    </location>
</feature>
<feature type="transmembrane region" description="Helical" evidence="2">
    <location>
        <begin position="241"/>
        <end position="260"/>
    </location>
</feature>